<reference evidence="3" key="1">
    <citation type="submission" date="2023-04" db="EMBL/GenBank/DDBJ databases">
        <title>Complete genome sequence of Temperatibacter marinus.</title>
        <authorList>
            <person name="Rong J.-C."/>
            <person name="Yi M.-L."/>
            <person name="Zhao Q."/>
        </authorList>
    </citation>
    <scope>NUCLEOTIDE SEQUENCE</scope>
    <source>
        <strain evidence="3">NBRC 110045</strain>
    </source>
</reference>
<dbReference type="PANTHER" id="PTHR33376:SF5">
    <property type="entry name" value="EXTRACYTOPLASMIC SOLUTE RECEPTOR PROTEIN"/>
    <property type="match status" value="1"/>
</dbReference>
<dbReference type="InterPro" id="IPR018389">
    <property type="entry name" value="DctP_fam"/>
</dbReference>
<accession>A0AA52HAD2</accession>
<dbReference type="RefSeq" id="WP_310799355.1">
    <property type="nucleotide sequence ID" value="NZ_CP123872.1"/>
</dbReference>
<dbReference type="GO" id="GO:0055085">
    <property type="term" value="P:transmembrane transport"/>
    <property type="evidence" value="ECO:0007669"/>
    <property type="project" value="InterPro"/>
</dbReference>
<dbReference type="Pfam" id="PF03480">
    <property type="entry name" value="DctP"/>
    <property type="match status" value="1"/>
</dbReference>
<proteinExistence type="predicted"/>
<sequence>MHHPMPLLKILGFIGLLLNGSQSLVADETDKRPLKMTVGAFAAAGTPWDKDWQTFKKNTEARSKGSAHVKLLVRGETGGEPITMSNIRRNRIQFGGFTLAGGAAVVPELSVLLAPFFFESTEELDWIMDTHMLDVFRPLFAKKNLYLVRWVDVGWLNMYGRKPIVRPEDAAGYRMRSQASKASQIFMTSIGGDMLQMSFQDLIPALQTGLVEGGETGIVLYGVTGLGKEAPHLTLTQHAYDSGIVVANYQWFMSLPKETRELIETSFPSSDAARQGVRGMVRYLENKIAGNKAVTTHRLSKKDRRLWQEATQDNYTKIIKAVGGQSQMIYDAMLKAKKAYEQHQLSKGSS</sequence>
<dbReference type="EMBL" id="CP123872">
    <property type="protein sequence ID" value="WND03502.1"/>
    <property type="molecule type" value="Genomic_DNA"/>
</dbReference>
<dbReference type="KEGG" id="tmk:QGN29_03835"/>
<name>A0AA52HAD2_9PROT</name>
<dbReference type="PANTHER" id="PTHR33376">
    <property type="match status" value="1"/>
</dbReference>
<protein>
    <submittedName>
        <fullName evidence="3">TRAP transporter substrate-binding protein DctP</fullName>
    </submittedName>
</protein>
<dbReference type="Proteomes" id="UP001268683">
    <property type="component" value="Chromosome"/>
</dbReference>
<evidence type="ECO:0000313" key="4">
    <source>
        <dbReference type="Proteomes" id="UP001268683"/>
    </source>
</evidence>
<evidence type="ECO:0000313" key="3">
    <source>
        <dbReference type="EMBL" id="WND03502.1"/>
    </source>
</evidence>
<dbReference type="AlphaFoldDB" id="A0AA52HAD2"/>
<dbReference type="Gene3D" id="3.40.190.170">
    <property type="entry name" value="Bacterial extracellular solute-binding protein, family 7"/>
    <property type="match status" value="1"/>
</dbReference>
<dbReference type="InterPro" id="IPR038404">
    <property type="entry name" value="TRAP_DctP_sf"/>
</dbReference>
<keyword evidence="1 2" id="KW-0732">Signal</keyword>
<evidence type="ECO:0000256" key="1">
    <source>
        <dbReference type="ARBA" id="ARBA00022729"/>
    </source>
</evidence>
<organism evidence="3 4">
    <name type="scientific">Temperatibacter marinus</name>
    <dbReference type="NCBI Taxonomy" id="1456591"/>
    <lineage>
        <taxon>Bacteria</taxon>
        <taxon>Pseudomonadati</taxon>
        <taxon>Pseudomonadota</taxon>
        <taxon>Alphaproteobacteria</taxon>
        <taxon>Kordiimonadales</taxon>
        <taxon>Temperatibacteraceae</taxon>
        <taxon>Temperatibacter</taxon>
    </lineage>
</organism>
<feature type="chain" id="PRO_5041325763" evidence="2">
    <location>
        <begin position="27"/>
        <end position="350"/>
    </location>
</feature>
<evidence type="ECO:0000256" key="2">
    <source>
        <dbReference type="SAM" id="SignalP"/>
    </source>
</evidence>
<dbReference type="NCBIfam" id="NF037995">
    <property type="entry name" value="TRAP_S1"/>
    <property type="match status" value="1"/>
</dbReference>
<gene>
    <name evidence="3" type="primary">dctP</name>
    <name evidence="3" type="ORF">QGN29_03835</name>
</gene>
<feature type="signal peptide" evidence="2">
    <location>
        <begin position="1"/>
        <end position="26"/>
    </location>
</feature>
<keyword evidence="4" id="KW-1185">Reference proteome</keyword>